<reference evidence="2 3" key="1">
    <citation type="journal article" date="2023" name="Nucleic Acids Res.">
        <title>The hologenome of Daphnia magna reveals possible DNA methylation and microbiome-mediated evolution of the host genome.</title>
        <authorList>
            <person name="Chaturvedi A."/>
            <person name="Li X."/>
            <person name="Dhandapani V."/>
            <person name="Marshall H."/>
            <person name="Kissane S."/>
            <person name="Cuenca-Cambronero M."/>
            <person name="Asole G."/>
            <person name="Calvet F."/>
            <person name="Ruiz-Romero M."/>
            <person name="Marangio P."/>
            <person name="Guigo R."/>
            <person name="Rago D."/>
            <person name="Mirbahai L."/>
            <person name="Eastwood N."/>
            <person name="Colbourne J.K."/>
            <person name="Zhou J."/>
            <person name="Mallon E."/>
            <person name="Orsini L."/>
        </authorList>
    </citation>
    <scope>NUCLEOTIDE SEQUENCE [LARGE SCALE GENOMIC DNA]</scope>
    <source>
        <strain evidence="2">LRV0_1</strain>
    </source>
</reference>
<sequence length="174" mass="19549">MKCEPSLHVADILPSLFDGQSTRSKPIDRNKKRKSKTTWSSLYPFLEIMGFLHKWLYVSLSLRLAIPYKCLLCNCHPPLPEMAFSGRRAVFPPLDKSLVTGDHTASTCNPHSLMKTGRRTERSSHSNLKMSADIPPGTEYTQCLILKNLNDAALSNFILIASAIFHLLEYTTPS</sequence>
<keyword evidence="3" id="KW-1185">Reference proteome</keyword>
<comment type="caution">
    <text evidence="2">The sequence shown here is derived from an EMBL/GenBank/DDBJ whole genome shotgun (WGS) entry which is preliminary data.</text>
</comment>
<protein>
    <submittedName>
        <fullName evidence="2">Uncharacterized protein</fullName>
    </submittedName>
</protein>
<organism evidence="2 3">
    <name type="scientific">Daphnia magna</name>
    <dbReference type="NCBI Taxonomy" id="35525"/>
    <lineage>
        <taxon>Eukaryota</taxon>
        <taxon>Metazoa</taxon>
        <taxon>Ecdysozoa</taxon>
        <taxon>Arthropoda</taxon>
        <taxon>Crustacea</taxon>
        <taxon>Branchiopoda</taxon>
        <taxon>Diplostraca</taxon>
        <taxon>Cladocera</taxon>
        <taxon>Anomopoda</taxon>
        <taxon>Daphniidae</taxon>
        <taxon>Daphnia</taxon>
    </lineage>
</organism>
<evidence type="ECO:0000313" key="2">
    <source>
        <dbReference type="EMBL" id="KAK4018654.1"/>
    </source>
</evidence>
<evidence type="ECO:0000313" key="3">
    <source>
        <dbReference type="Proteomes" id="UP001234178"/>
    </source>
</evidence>
<accession>A0ABR0A182</accession>
<name>A0ABR0A182_9CRUS</name>
<evidence type="ECO:0000256" key="1">
    <source>
        <dbReference type="SAM" id="MobiDB-lite"/>
    </source>
</evidence>
<dbReference type="Proteomes" id="UP001234178">
    <property type="component" value="Unassembled WGS sequence"/>
</dbReference>
<gene>
    <name evidence="2" type="ORF">OUZ56_000699</name>
</gene>
<proteinExistence type="predicted"/>
<feature type="region of interest" description="Disordered" evidence="1">
    <location>
        <begin position="110"/>
        <end position="131"/>
    </location>
</feature>
<dbReference type="EMBL" id="JAOYFB010000036">
    <property type="protein sequence ID" value="KAK4018654.1"/>
    <property type="molecule type" value="Genomic_DNA"/>
</dbReference>